<proteinExistence type="inferred from homology"/>
<dbReference type="InterPro" id="IPR002347">
    <property type="entry name" value="SDR_fam"/>
</dbReference>
<dbReference type="InterPro" id="IPR036291">
    <property type="entry name" value="NAD(P)-bd_dom_sf"/>
</dbReference>
<dbReference type="CDD" id="cd05233">
    <property type="entry name" value="SDR_c"/>
    <property type="match status" value="1"/>
</dbReference>
<dbReference type="Proteomes" id="UP000761534">
    <property type="component" value="Unassembled WGS sequence"/>
</dbReference>
<comment type="similarity">
    <text evidence="1 4">Belongs to the short-chain dehydrogenases/reductases (SDR) family.</text>
</comment>
<dbReference type="PANTHER" id="PTHR48107">
    <property type="entry name" value="NADPH-DEPENDENT ALDEHYDE REDUCTASE-LIKE PROTEIN, CHLOROPLASTIC-RELATED"/>
    <property type="match status" value="1"/>
</dbReference>
<dbReference type="VEuPathDB" id="FungiDB:TRICI_006829"/>
<reference evidence="6" key="1">
    <citation type="journal article" date="2019" name="G3 (Bethesda)">
        <title>Genome Assemblies of Two Rare Opportunistic Yeast Pathogens: Diutina rugosa (syn. Candida rugosa) and Trichomonascus ciferrii (syn. Candida ciferrii).</title>
        <authorList>
            <person name="Mixao V."/>
            <person name="Saus E."/>
            <person name="Hansen A.P."/>
            <person name="Lass-Florl C."/>
            <person name="Gabaldon T."/>
        </authorList>
    </citation>
    <scope>NUCLEOTIDE SEQUENCE</scope>
    <source>
        <strain evidence="6">CBS 4856</strain>
    </source>
</reference>
<dbReference type="PANTHER" id="PTHR48107:SF7">
    <property type="entry name" value="RE15974P"/>
    <property type="match status" value="1"/>
</dbReference>
<evidence type="ECO:0000256" key="4">
    <source>
        <dbReference type="RuleBase" id="RU000363"/>
    </source>
</evidence>
<dbReference type="Pfam" id="PF00106">
    <property type="entry name" value="adh_short"/>
    <property type="match status" value="1"/>
</dbReference>
<name>A0A642UCM1_9ASCO</name>
<evidence type="ECO:0000256" key="2">
    <source>
        <dbReference type="ARBA" id="ARBA00022857"/>
    </source>
</evidence>
<evidence type="ECO:0000313" key="7">
    <source>
        <dbReference type="Proteomes" id="UP000761534"/>
    </source>
</evidence>
<dbReference type="FunFam" id="3.40.50.720:FF:000374">
    <property type="entry name" value="3-oxoacyl-(Acyl-carrier-protein) reductase"/>
    <property type="match status" value="1"/>
</dbReference>
<feature type="domain" description="Ketoreductase" evidence="5">
    <location>
        <begin position="10"/>
        <end position="203"/>
    </location>
</feature>
<dbReference type="InterPro" id="IPR020904">
    <property type="entry name" value="Sc_DH/Rdtase_CS"/>
</dbReference>
<organism evidence="6 7">
    <name type="scientific">Trichomonascus ciferrii</name>
    <dbReference type="NCBI Taxonomy" id="44093"/>
    <lineage>
        <taxon>Eukaryota</taxon>
        <taxon>Fungi</taxon>
        <taxon>Dikarya</taxon>
        <taxon>Ascomycota</taxon>
        <taxon>Saccharomycotina</taxon>
        <taxon>Dipodascomycetes</taxon>
        <taxon>Dipodascales</taxon>
        <taxon>Trichomonascaceae</taxon>
        <taxon>Trichomonascus</taxon>
        <taxon>Trichomonascus ciferrii complex</taxon>
    </lineage>
</organism>
<evidence type="ECO:0000259" key="5">
    <source>
        <dbReference type="SMART" id="SM00822"/>
    </source>
</evidence>
<keyword evidence="2" id="KW-0521">NADP</keyword>
<dbReference type="EMBL" id="SWFS01000575">
    <property type="protein sequence ID" value="KAA8896744.1"/>
    <property type="molecule type" value="Genomic_DNA"/>
</dbReference>
<dbReference type="SMART" id="SM00822">
    <property type="entry name" value="PKS_KR"/>
    <property type="match status" value="1"/>
</dbReference>
<comment type="caution">
    <text evidence="6">The sequence shown here is derived from an EMBL/GenBank/DDBJ whole genome shotgun (WGS) entry which is preliminary data.</text>
</comment>
<accession>A0A642UCM1</accession>
<dbReference type="PRINTS" id="PR00080">
    <property type="entry name" value="SDRFAMILY"/>
</dbReference>
<dbReference type="AlphaFoldDB" id="A0A642UCM1"/>
<dbReference type="PROSITE" id="PS00061">
    <property type="entry name" value="ADH_SHORT"/>
    <property type="match status" value="1"/>
</dbReference>
<sequence length="268" mass="29026">MQLAYPLLNKVAIVTGGSRGIGAATCVELASRGAKVALTHVSERSKAKAEQVAKEVEEAHKKRDRNSDASVVVIQADAESLESPKKIVQETLRAFKTDTIDILVNNAGMSDDQFLPDVTPEVYEKVMNVNCRGVIFLTQAVLPHFPKPRGGRIVNVSSVSATEGFFGQTVYAASKAAMDGFTRVWATELGRKYGVTVNGINPGPVDTDMFNNASDEFEKMVFETCPPSAENRRAHPQDIADIIGFLVDEKSRWVTGDIVCANGGGIYF</sequence>
<keyword evidence="3" id="KW-0560">Oxidoreductase</keyword>
<gene>
    <name evidence="6" type="ORF">TRICI_006829</name>
</gene>
<dbReference type="InterPro" id="IPR057326">
    <property type="entry name" value="KR_dom"/>
</dbReference>
<protein>
    <recommendedName>
        <fullName evidence="5">Ketoreductase domain-containing protein</fullName>
    </recommendedName>
</protein>
<dbReference type="PRINTS" id="PR00081">
    <property type="entry name" value="GDHRDH"/>
</dbReference>
<evidence type="ECO:0000256" key="3">
    <source>
        <dbReference type="ARBA" id="ARBA00023002"/>
    </source>
</evidence>
<dbReference type="SUPFAM" id="SSF51735">
    <property type="entry name" value="NAD(P)-binding Rossmann-fold domains"/>
    <property type="match status" value="1"/>
</dbReference>
<dbReference type="GO" id="GO:0016614">
    <property type="term" value="F:oxidoreductase activity, acting on CH-OH group of donors"/>
    <property type="evidence" value="ECO:0007669"/>
    <property type="project" value="UniProtKB-ARBA"/>
</dbReference>
<evidence type="ECO:0000313" key="6">
    <source>
        <dbReference type="EMBL" id="KAA8896744.1"/>
    </source>
</evidence>
<evidence type="ECO:0000256" key="1">
    <source>
        <dbReference type="ARBA" id="ARBA00006484"/>
    </source>
</evidence>
<keyword evidence="7" id="KW-1185">Reference proteome</keyword>
<dbReference type="Gene3D" id="3.40.50.720">
    <property type="entry name" value="NAD(P)-binding Rossmann-like Domain"/>
    <property type="match status" value="1"/>
</dbReference>
<dbReference type="OrthoDB" id="47007at2759"/>